<dbReference type="HOGENOM" id="CLU_017584_1_2_1"/>
<evidence type="ECO:0000256" key="1">
    <source>
        <dbReference type="ARBA" id="ARBA00022898"/>
    </source>
</evidence>
<dbReference type="GO" id="GO:0008483">
    <property type="term" value="F:transaminase activity"/>
    <property type="evidence" value="ECO:0007669"/>
    <property type="project" value="TreeGrafter"/>
</dbReference>
<dbReference type="RefSeq" id="XP_005539001.1">
    <property type="nucleotide sequence ID" value="XM_005538944.1"/>
</dbReference>
<reference evidence="3 4" key="2">
    <citation type="journal article" date="2007" name="BMC Biol.">
        <title>A 100%-complete sequence reveals unusually simple genomic features in the hot-spring red alga Cyanidioschyzon merolae.</title>
        <authorList>
            <person name="Nozaki H."/>
            <person name="Takano H."/>
            <person name="Misumi O."/>
            <person name="Terasawa K."/>
            <person name="Matsuzaki M."/>
            <person name="Maruyama S."/>
            <person name="Nishida K."/>
            <person name="Yagisawa F."/>
            <person name="Yoshida Y."/>
            <person name="Fujiwara T."/>
            <person name="Takio S."/>
            <person name="Tamura K."/>
            <person name="Chung S.J."/>
            <person name="Nakamura S."/>
            <person name="Kuroiwa H."/>
            <person name="Tanaka K."/>
            <person name="Sato N."/>
            <person name="Kuroiwa T."/>
        </authorList>
    </citation>
    <scope>NUCLEOTIDE SEQUENCE [LARGE SCALE GENOMIC DNA]</scope>
    <source>
        <strain evidence="3 4">10D</strain>
    </source>
</reference>
<dbReference type="InterPro" id="IPR015422">
    <property type="entry name" value="PyrdxlP-dep_Trfase_small"/>
</dbReference>
<dbReference type="GO" id="GO:0030170">
    <property type="term" value="F:pyridoxal phosphate binding"/>
    <property type="evidence" value="ECO:0007669"/>
    <property type="project" value="InterPro"/>
</dbReference>
<keyword evidence="4" id="KW-1185">Reference proteome</keyword>
<dbReference type="PRINTS" id="PR00753">
    <property type="entry name" value="ACCSYNTHASE"/>
</dbReference>
<dbReference type="Gene3D" id="3.90.1150.10">
    <property type="entry name" value="Aspartate Aminotransferase, domain 1"/>
    <property type="match status" value="1"/>
</dbReference>
<keyword evidence="1" id="KW-0663">Pyridoxal phosphate</keyword>
<proteinExistence type="predicted"/>
<dbReference type="eggNOG" id="KOG0256">
    <property type="taxonomic scope" value="Eukaryota"/>
</dbReference>
<dbReference type="AlphaFoldDB" id="M1V7C7"/>
<dbReference type="EMBL" id="AP006501">
    <property type="protein sequence ID" value="BAM82965.1"/>
    <property type="molecule type" value="Genomic_DNA"/>
</dbReference>
<dbReference type="Gene3D" id="3.40.640.10">
    <property type="entry name" value="Type I PLP-dependent aspartate aminotransferase-like (Major domain)"/>
    <property type="match status" value="1"/>
</dbReference>
<dbReference type="OMA" id="PYYGTFV"/>
<dbReference type="GeneID" id="16997435"/>
<dbReference type="KEGG" id="cme:CYME_CMS398C"/>
<dbReference type="InterPro" id="IPR050478">
    <property type="entry name" value="Ethylene_sulfur-biosynth"/>
</dbReference>
<dbReference type="STRING" id="280699.M1V7C7"/>
<evidence type="ECO:0000313" key="4">
    <source>
        <dbReference type="Proteomes" id="UP000007014"/>
    </source>
</evidence>
<dbReference type="Proteomes" id="UP000007014">
    <property type="component" value="Chromosome 19"/>
</dbReference>
<feature type="domain" description="Aminotransferase class I/classII large" evidence="2">
    <location>
        <begin position="105"/>
        <end position="476"/>
    </location>
</feature>
<evidence type="ECO:0000259" key="2">
    <source>
        <dbReference type="Pfam" id="PF00155"/>
    </source>
</evidence>
<evidence type="ECO:0000313" key="3">
    <source>
        <dbReference type="EMBL" id="BAM82965.1"/>
    </source>
</evidence>
<organism evidence="3 4">
    <name type="scientific">Cyanidioschyzon merolae (strain NIES-3377 / 10D)</name>
    <name type="common">Unicellular red alga</name>
    <dbReference type="NCBI Taxonomy" id="280699"/>
    <lineage>
        <taxon>Eukaryota</taxon>
        <taxon>Rhodophyta</taxon>
        <taxon>Bangiophyceae</taxon>
        <taxon>Cyanidiales</taxon>
        <taxon>Cyanidiaceae</taxon>
        <taxon>Cyanidioschyzon</taxon>
    </lineage>
</organism>
<dbReference type="GO" id="GO:0006520">
    <property type="term" value="P:amino acid metabolic process"/>
    <property type="evidence" value="ECO:0007669"/>
    <property type="project" value="TreeGrafter"/>
</dbReference>
<sequence>MFLQSGVYREALFVRAQCRDRLLCSATSQQQQRSIRVCMQQPETSSVLKSAAETLSDRGRALASRAPPRQIEWSFTAKQDAYDPQLKPNGYISLLVAENALSAGPVLAQFQRERSDVLPRNECLQYDYMFGELRFRKALSQLFREHIFAASKGGPASAANPDNYLCAVGASAVLDLVFSALCDDGDAVLIPAPYYPGFDFDLSCRAKCIPVPVQTALHNHHRLTRDALETADRTCRASGQRPRVLLLHSPGNPTGNILSTEELELSIQWCRSHGMHLVSDEAYALSVFQSHAGRFRSVADVLAVQGLGNDVHVVWTFSKDLCMSGMRCGVLFTENQALLQAIRAPCLFSSPSRDTQAVLCRMLSDEQWLHKFFVANQRRLEEAYQVAVQAIQTSLGAEQVRIYPSQAGFFVWIGLQRFLREATWEAELELAERLFREARVLIYPGRVCHAPEPGWYRCCFSAVEDTQTLQVAFERIACVLCPSKSSAPSSRVC</sequence>
<dbReference type="SUPFAM" id="SSF53383">
    <property type="entry name" value="PLP-dependent transferases"/>
    <property type="match status" value="1"/>
</dbReference>
<gene>
    <name evidence="3" type="ORF">CYME_CMS398C</name>
</gene>
<dbReference type="PANTHER" id="PTHR43795:SF39">
    <property type="entry name" value="AMINOTRANSFERASE CLASS I_CLASSII DOMAIN-CONTAINING PROTEIN"/>
    <property type="match status" value="1"/>
</dbReference>
<dbReference type="OrthoDB" id="691673at2759"/>
<dbReference type="InterPro" id="IPR015421">
    <property type="entry name" value="PyrdxlP-dep_Trfase_major"/>
</dbReference>
<dbReference type="Gramene" id="CMS398CT">
    <property type="protein sequence ID" value="CMS398CT"/>
    <property type="gene ID" value="CMS398C"/>
</dbReference>
<dbReference type="CDD" id="cd00609">
    <property type="entry name" value="AAT_like"/>
    <property type="match status" value="1"/>
</dbReference>
<dbReference type="InterPro" id="IPR004839">
    <property type="entry name" value="Aminotransferase_I/II_large"/>
</dbReference>
<dbReference type="InterPro" id="IPR015424">
    <property type="entry name" value="PyrdxlP-dep_Trfase"/>
</dbReference>
<dbReference type="PANTHER" id="PTHR43795">
    <property type="entry name" value="BIFUNCTIONAL ASPARTATE AMINOTRANSFERASE AND GLUTAMATE/ASPARTATE-PREPHENATE AMINOTRANSFERASE-RELATED"/>
    <property type="match status" value="1"/>
</dbReference>
<name>M1V7C7_CYAM1</name>
<protein>
    <submittedName>
        <fullName evidence="3">1-aminocyclopropane-1-carboxylate synthase</fullName>
    </submittedName>
</protein>
<dbReference type="Pfam" id="PF00155">
    <property type="entry name" value="Aminotran_1_2"/>
    <property type="match status" value="1"/>
</dbReference>
<dbReference type="SMR" id="M1V7C7"/>
<accession>M1V7C7</accession>
<reference evidence="3 4" key="1">
    <citation type="journal article" date="2004" name="Nature">
        <title>Genome sequence of the ultrasmall unicellular red alga Cyanidioschyzon merolae 10D.</title>
        <authorList>
            <person name="Matsuzaki M."/>
            <person name="Misumi O."/>
            <person name="Shin-i T."/>
            <person name="Maruyama S."/>
            <person name="Takahara M."/>
            <person name="Miyagishima S."/>
            <person name="Mori T."/>
            <person name="Nishida K."/>
            <person name="Yagisawa F."/>
            <person name="Nishida K."/>
            <person name="Yoshida Y."/>
            <person name="Nishimura Y."/>
            <person name="Nakao S."/>
            <person name="Kobayashi T."/>
            <person name="Momoyama Y."/>
            <person name="Higashiyama T."/>
            <person name="Minoda A."/>
            <person name="Sano M."/>
            <person name="Nomoto H."/>
            <person name="Oishi K."/>
            <person name="Hayashi H."/>
            <person name="Ohta F."/>
            <person name="Nishizaka S."/>
            <person name="Haga S."/>
            <person name="Miura S."/>
            <person name="Morishita T."/>
            <person name="Kabeya Y."/>
            <person name="Terasawa K."/>
            <person name="Suzuki Y."/>
            <person name="Ishii Y."/>
            <person name="Asakawa S."/>
            <person name="Takano H."/>
            <person name="Ohta N."/>
            <person name="Kuroiwa H."/>
            <person name="Tanaka K."/>
            <person name="Shimizu N."/>
            <person name="Sugano S."/>
            <person name="Sato N."/>
            <person name="Nozaki H."/>
            <person name="Ogasawara N."/>
            <person name="Kohara Y."/>
            <person name="Kuroiwa T."/>
        </authorList>
    </citation>
    <scope>NUCLEOTIDE SEQUENCE [LARGE SCALE GENOMIC DNA]</scope>
    <source>
        <strain evidence="3 4">10D</strain>
    </source>
</reference>